<protein>
    <recommendedName>
        <fullName evidence="2">UPF0301 protein GCM10011534_21590</fullName>
    </recommendedName>
</protein>
<dbReference type="Gene3D" id="3.40.1740.10">
    <property type="entry name" value="VC0467-like"/>
    <property type="match status" value="1"/>
</dbReference>
<comment type="caution">
    <text evidence="3">The sequence shown here is derived from an EMBL/GenBank/DDBJ whole genome shotgun (WGS) entry which is preliminary data.</text>
</comment>
<reference evidence="3" key="2">
    <citation type="submission" date="2020-09" db="EMBL/GenBank/DDBJ databases">
        <authorList>
            <person name="Sun Q."/>
            <person name="Zhou Y."/>
        </authorList>
    </citation>
    <scope>NUCLEOTIDE SEQUENCE</scope>
    <source>
        <strain evidence="3">CGMCC 1.6293</strain>
    </source>
</reference>
<dbReference type="PANTHER" id="PTHR30327:SF1">
    <property type="entry name" value="UPF0301 PROTEIN YQGE"/>
    <property type="match status" value="1"/>
</dbReference>
<dbReference type="SUPFAM" id="SSF143456">
    <property type="entry name" value="VC0467-like"/>
    <property type="match status" value="1"/>
</dbReference>
<evidence type="ECO:0000313" key="4">
    <source>
        <dbReference type="Proteomes" id="UP000649829"/>
    </source>
</evidence>
<organism evidence="3 4">
    <name type="scientific">Pseudooceanicola nanhaiensis</name>
    <dbReference type="NCBI Taxonomy" id="375761"/>
    <lineage>
        <taxon>Bacteria</taxon>
        <taxon>Pseudomonadati</taxon>
        <taxon>Pseudomonadota</taxon>
        <taxon>Alphaproteobacteria</taxon>
        <taxon>Rhodobacterales</taxon>
        <taxon>Paracoccaceae</taxon>
        <taxon>Pseudooceanicola</taxon>
    </lineage>
</organism>
<dbReference type="GO" id="GO:0005829">
    <property type="term" value="C:cytosol"/>
    <property type="evidence" value="ECO:0007669"/>
    <property type="project" value="TreeGrafter"/>
</dbReference>
<dbReference type="HAMAP" id="MF_00758">
    <property type="entry name" value="UPF0301"/>
    <property type="match status" value="1"/>
</dbReference>
<evidence type="ECO:0000313" key="3">
    <source>
        <dbReference type="EMBL" id="GGL99442.1"/>
    </source>
</evidence>
<dbReference type="InterPro" id="IPR003774">
    <property type="entry name" value="AlgH-like"/>
</dbReference>
<dbReference type="Proteomes" id="UP000649829">
    <property type="component" value="Unassembled WGS sequence"/>
</dbReference>
<evidence type="ECO:0000256" key="1">
    <source>
        <dbReference type="ARBA" id="ARBA00009600"/>
    </source>
</evidence>
<accession>A0A917WEB2</accession>
<reference evidence="3" key="1">
    <citation type="journal article" date="2014" name="Int. J. Syst. Evol. Microbiol.">
        <title>Complete genome sequence of Corynebacterium casei LMG S-19264T (=DSM 44701T), isolated from a smear-ripened cheese.</title>
        <authorList>
            <consortium name="US DOE Joint Genome Institute (JGI-PGF)"/>
            <person name="Walter F."/>
            <person name="Albersmeier A."/>
            <person name="Kalinowski J."/>
            <person name="Ruckert C."/>
        </authorList>
    </citation>
    <scope>NUCLEOTIDE SEQUENCE</scope>
    <source>
        <strain evidence="3">CGMCC 1.6293</strain>
    </source>
</reference>
<comment type="similarity">
    <text evidence="1 2">Belongs to the UPF0301 (AlgH) family.</text>
</comment>
<sequence>MTQPEPPVHEPTDLTGKLLIAMPGMRDSRFSAAVVLLCAHSDEGAMGLMINRPALGVRLGDLFEQLNVECEGGAGEMPVLSGGPVEEERGFVLHTREYQSAISTLNVTDELAMTATMDIMEDIADDRGPERALVALGYCGWGEGQLEHEMGLNAWLTCDATAELVFGRDLGGKWEAALRSLGINPATLSALSGRA</sequence>
<dbReference type="Pfam" id="PF02622">
    <property type="entry name" value="DUF179"/>
    <property type="match status" value="1"/>
</dbReference>
<dbReference type="AlphaFoldDB" id="A0A917WEB2"/>
<dbReference type="EMBL" id="BMLF01000001">
    <property type="protein sequence ID" value="GGL99442.1"/>
    <property type="molecule type" value="Genomic_DNA"/>
</dbReference>
<dbReference type="NCBIfam" id="NF001268">
    <property type="entry name" value="PRK00228.1-4"/>
    <property type="match status" value="1"/>
</dbReference>
<evidence type="ECO:0000256" key="2">
    <source>
        <dbReference type="HAMAP-Rule" id="MF_00758"/>
    </source>
</evidence>
<gene>
    <name evidence="3" type="ORF">GCM10011534_21590</name>
</gene>
<dbReference type="RefSeq" id="WP_051630803.1">
    <property type="nucleotide sequence ID" value="NZ_CAXRGS010000068.1"/>
</dbReference>
<proteinExistence type="inferred from homology"/>
<dbReference type="PANTHER" id="PTHR30327">
    <property type="entry name" value="UNCHARACTERIZED PROTEIN YQGE"/>
    <property type="match status" value="1"/>
</dbReference>
<keyword evidence="4" id="KW-1185">Reference proteome</keyword>
<name>A0A917WEB2_9RHOB</name>